<evidence type="ECO:0000313" key="1">
    <source>
        <dbReference type="EMBL" id="WAN69143.1"/>
    </source>
</evidence>
<gene>
    <name evidence="1" type="ORF">BJP36_43075</name>
</gene>
<accession>A0A9Q9ST33</accession>
<reference evidence="1" key="2">
    <citation type="submission" date="2022-10" db="EMBL/GenBank/DDBJ databases">
        <authorList>
            <person name="Ngo T.-E."/>
        </authorList>
    </citation>
    <scope>NUCLEOTIDE SEQUENCE</scope>
    <source>
        <strain evidence="1">JHB</strain>
    </source>
</reference>
<organism evidence="1">
    <name type="scientific">Moorena producens (strain JHB)</name>
    <dbReference type="NCBI Taxonomy" id="1454205"/>
    <lineage>
        <taxon>Bacteria</taxon>
        <taxon>Bacillati</taxon>
        <taxon>Cyanobacteriota</taxon>
        <taxon>Cyanophyceae</taxon>
        <taxon>Coleofasciculales</taxon>
        <taxon>Coleofasciculaceae</taxon>
        <taxon>Moorena</taxon>
    </lineage>
</organism>
<dbReference type="AlphaFoldDB" id="A0A9Q9ST33"/>
<reference evidence="1" key="1">
    <citation type="journal article" date="2017" name="Proc. Natl. Acad. Sci. U.S.A.">
        <title>Comparative genomics uncovers the prolific and distinctive metabolic potential of the cyanobacterial genus Moorea.</title>
        <authorList>
            <person name="Leao T."/>
            <person name="Castelao G."/>
            <person name="Korobeynikov A."/>
            <person name="Monroe E.A."/>
            <person name="Podell S."/>
            <person name="Glukhov E."/>
            <person name="Allen E.E."/>
            <person name="Gerwick W.H."/>
            <person name="Gerwick L."/>
        </authorList>
    </citation>
    <scope>NUCLEOTIDE SEQUENCE</scope>
    <source>
        <strain evidence="1">JHB</strain>
    </source>
</reference>
<name>A0A9Q9ST33_MOOP1</name>
<dbReference type="Proteomes" id="UP000176944">
    <property type="component" value="Chromosome"/>
</dbReference>
<dbReference type="EMBL" id="CP017708">
    <property type="protein sequence ID" value="WAN69143.1"/>
    <property type="molecule type" value="Genomic_DNA"/>
</dbReference>
<protein>
    <submittedName>
        <fullName evidence="1">Uncharacterized protein</fullName>
    </submittedName>
</protein>
<proteinExistence type="predicted"/>
<sequence length="54" mass="5904">MNQTIGENAIDRRSRYAIAFAQVDVVDVGWAVHQTDSPSQSPLLGTAHQTINHS</sequence>